<dbReference type="RefSeq" id="XP_036676003.1">
    <property type="nucleotide sequence ID" value="XM_036820108.3"/>
</dbReference>
<dbReference type="AlphaFoldDB" id="A0AB40ADT2"/>
<evidence type="ECO:0000313" key="2">
    <source>
        <dbReference type="RefSeq" id="XP_036676003.1"/>
    </source>
</evidence>
<gene>
    <name evidence="2" type="primary">LOC108010446</name>
</gene>
<evidence type="ECO:0000313" key="1">
    <source>
        <dbReference type="Proteomes" id="UP001652628"/>
    </source>
</evidence>
<dbReference type="GeneID" id="108010446"/>
<proteinExistence type="predicted"/>
<sequence>MMFVLEWKKRPAWQLWLSELPRQGSRQGPVLTLRYYKRKPAFRPRASVATSPPDKSASSKFQATRNKLLGLLQRCEKVDTIVEESRRRPNPFQPAAALAIDMAYEEIEDQMLQGILGWSDHEDADADAAALKM</sequence>
<keyword evidence="1" id="KW-1185">Reference proteome</keyword>
<reference evidence="2" key="1">
    <citation type="submission" date="2025-08" db="UniProtKB">
        <authorList>
            <consortium name="RefSeq"/>
        </authorList>
    </citation>
    <scope>IDENTIFICATION</scope>
</reference>
<dbReference type="Proteomes" id="UP001652628">
    <property type="component" value="Chromosome X"/>
</dbReference>
<protein>
    <submittedName>
        <fullName evidence="2">Uncharacterized protein</fullName>
    </submittedName>
</protein>
<organism evidence="1 2">
    <name type="scientific">Drosophila suzukii</name>
    <name type="common">Spotted-wing drosophila fruit fly</name>
    <dbReference type="NCBI Taxonomy" id="28584"/>
    <lineage>
        <taxon>Eukaryota</taxon>
        <taxon>Metazoa</taxon>
        <taxon>Ecdysozoa</taxon>
        <taxon>Arthropoda</taxon>
        <taxon>Hexapoda</taxon>
        <taxon>Insecta</taxon>
        <taxon>Pterygota</taxon>
        <taxon>Neoptera</taxon>
        <taxon>Endopterygota</taxon>
        <taxon>Diptera</taxon>
        <taxon>Brachycera</taxon>
        <taxon>Muscomorpha</taxon>
        <taxon>Ephydroidea</taxon>
        <taxon>Drosophilidae</taxon>
        <taxon>Drosophila</taxon>
        <taxon>Sophophora</taxon>
    </lineage>
</organism>
<name>A0AB40ADT2_DROSZ</name>
<accession>A0AB40ADT2</accession>